<protein>
    <recommendedName>
        <fullName evidence="5">Calponin-homology (CH) domain-containing protein</fullName>
    </recommendedName>
</protein>
<accession>A0ABR4HE91</accession>
<dbReference type="Proteomes" id="UP001610335">
    <property type="component" value="Unassembled WGS sequence"/>
</dbReference>
<evidence type="ECO:0000256" key="1">
    <source>
        <dbReference type="ARBA" id="ARBA00004496"/>
    </source>
</evidence>
<keyword evidence="2" id="KW-0963">Cytoplasm</keyword>
<feature type="region of interest" description="Disordered" evidence="4">
    <location>
        <begin position="1"/>
        <end position="40"/>
    </location>
</feature>
<proteinExistence type="predicted"/>
<evidence type="ECO:0000313" key="7">
    <source>
        <dbReference type="Proteomes" id="UP001610335"/>
    </source>
</evidence>
<gene>
    <name evidence="6" type="ORF">BDW59DRAFT_28171</name>
</gene>
<keyword evidence="3" id="KW-0112">Calmodulin-binding</keyword>
<name>A0ABR4HE91_9EURO</name>
<comment type="caution">
    <text evidence="6">The sequence shown here is derived from an EMBL/GenBank/DDBJ whole genome shotgun (WGS) entry which is preliminary data.</text>
</comment>
<evidence type="ECO:0000259" key="5">
    <source>
        <dbReference type="PROSITE" id="PS50021"/>
    </source>
</evidence>
<dbReference type="InterPro" id="IPR036872">
    <property type="entry name" value="CH_dom_sf"/>
</dbReference>
<dbReference type="EMBL" id="JBFXLS010000137">
    <property type="protein sequence ID" value="KAL2813801.1"/>
    <property type="molecule type" value="Genomic_DNA"/>
</dbReference>
<evidence type="ECO:0000256" key="2">
    <source>
        <dbReference type="ARBA" id="ARBA00022490"/>
    </source>
</evidence>
<dbReference type="InterPro" id="IPR001715">
    <property type="entry name" value="CH_dom"/>
</dbReference>
<dbReference type="SUPFAM" id="SSF47576">
    <property type="entry name" value="Calponin-homology domain, CH-domain"/>
    <property type="match status" value="1"/>
</dbReference>
<keyword evidence="7" id="KW-1185">Reference proteome</keyword>
<evidence type="ECO:0000256" key="3">
    <source>
        <dbReference type="ARBA" id="ARBA00022860"/>
    </source>
</evidence>
<dbReference type="PANTHER" id="PTHR22706">
    <property type="entry name" value="ASSEMBLY FACTOR FOR SPINDLE MICROTUBULES"/>
    <property type="match status" value="1"/>
</dbReference>
<feature type="region of interest" description="Disordered" evidence="4">
    <location>
        <begin position="110"/>
        <end position="175"/>
    </location>
</feature>
<dbReference type="PANTHER" id="PTHR22706:SF1">
    <property type="entry name" value="ASSEMBLY FACTOR FOR SPINDLE MICROTUBULES"/>
    <property type="match status" value="1"/>
</dbReference>
<feature type="region of interest" description="Disordered" evidence="4">
    <location>
        <begin position="231"/>
        <end position="271"/>
    </location>
</feature>
<dbReference type="Pfam" id="PF00307">
    <property type="entry name" value="CH"/>
    <property type="match status" value="1"/>
</dbReference>
<feature type="domain" description="Calponin-homology (CH)" evidence="5">
    <location>
        <begin position="636"/>
        <end position="772"/>
    </location>
</feature>
<feature type="compositionally biased region" description="Basic and acidic residues" evidence="4">
    <location>
        <begin position="142"/>
        <end position="160"/>
    </location>
</feature>
<comment type="subcellular location">
    <subcellularLocation>
        <location evidence="1">Cytoplasm</location>
    </subcellularLocation>
</comment>
<dbReference type="InterPro" id="IPR051185">
    <property type="entry name" value="ASPM"/>
</dbReference>
<reference evidence="6 7" key="1">
    <citation type="submission" date="2024-07" db="EMBL/GenBank/DDBJ databases">
        <title>Section-level genome sequencing and comparative genomics of Aspergillus sections Usti and Cavernicolus.</title>
        <authorList>
            <consortium name="Lawrence Berkeley National Laboratory"/>
            <person name="Nybo J.L."/>
            <person name="Vesth T.C."/>
            <person name="Theobald S."/>
            <person name="Frisvad J.C."/>
            <person name="Larsen T.O."/>
            <person name="Kjaerboelling I."/>
            <person name="Rothschild-Mancinelli K."/>
            <person name="Lyhne E.K."/>
            <person name="Kogle M.E."/>
            <person name="Barry K."/>
            <person name="Clum A."/>
            <person name="Na H."/>
            <person name="Ledsgaard L."/>
            <person name="Lin J."/>
            <person name="Lipzen A."/>
            <person name="Kuo A."/>
            <person name="Riley R."/>
            <person name="Mondo S."/>
            <person name="LaButti K."/>
            <person name="Haridas S."/>
            <person name="Pangalinan J."/>
            <person name="Salamov A.A."/>
            <person name="Simmons B.A."/>
            <person name="Magnuson J.K."/>
            <person name="Chen J."/>
            <person name="Drula E."/>
            <person name="Henrissat B."/>
            <person name="Wiebenga A."/>
            <person name="Lubbers R.J."/>
            <person name="Gomes A.C."/>
            <person name="Makela M.R."/>
            <person name="Stajich J."/>
            <person name="Grigoriev I.V."/>
            <person name="Mortensen U.H."/>
            <person name="De vries R.P."/>
            <person name="Baker S.E."/>
            <person name="Andersen M.R."/>
        </authorList>
    </citation>
    <scope>NUCLEOTIDE SEQUENCE [LARGE SCALE GENOMIC DNA]</scope>
    <source>
        <strain evidence="6 7">CBS 600.67</strain>
    </source>
</reference>
<sequence>MSGSLHEVGTPCPRRSKASTTGDSSYNGSDPFDSLWDDSLGNYDDDTRNLDFTTEIKAPILTGAKPKRRTRASTTTTSFVIHGDHDEKPTQATGKSKRDITPATVASNHTSSLFAQPAQRFRPRVSFAPSPLKNSRQSEGVEPTKRSTRPDAEKNNELLRRISAGSDGVESRHAVKKDIRRDTVYIPPDDTTVASVFMGLFSPLKSNNLEQYTPESTEIKSLESQIARKRHAKRSLASSPDRVLQPSSKVTQESCIRADVPGRNGGKENIPPGMGLVGIKGKYLQPTKLNEVSDKDASKSVVGDIPPSANAVNKPLAARTANTSVQKKMVDGNFACKTSVSSVVNGRRTLKTKTKDAIIRSSTLSNPLKTSRSVISPVSRNNLKRLDHEYPMVSESITNPALYDDNWLSHQEVILTQLINGLFDHTSSALASDSAILRHELLALYQSAYFTEVHQRLQASLMYGALSIPRDVLVRNSRLRYDLGMKRKFIDIWLQTYDSNALKAALETVTGRTIPVVKATSTIRGSAGDPALHIEKALKKRLGNFLHVFLIQNQDLDGTTSEPIEKDPDALGRAYRRTVLRSVMIVILLDKARLSPKTPLSRCLFLPSSPHKSSLAVLQALARFLLPSCGDINKALGQLDCQVRYHQHPLEEYGYKLSNLAVDLRDGVRLTRIVELLLYPSTCPQNISCDTTLIETTLSDSANHYQWPLSQRLKFPYVSRAVKMFNVRTALTALASTKEGRQLINIIRPEDIVDGHREKTLALLWGLVSKWGLSGLLDLDDLRKEIAQLKQRATSLHELEAETEVSVEHGEDEPAALLKQWASLVAQLRGLQPEELKTNLGDGKVYECILDEYEGYILYPTPNSTSQASKASLEDRLRSLGCSTQFIDLVSPNRTHILDTNSTTGALAFLCSRLLPTTKRVRAATVLQNAWRRVLNHRETQRRVVVRDIARQCAAVVQARDRILWAKGVILHWWRMSRSRRQRTVVPKRSGLGLGLDLTRERKSVATTTRIPLRRGKRSSMRV</sequence>
<dbReference type="Gene3D" id="1.10.418.10">
    <property type="entry name" value="Calponin-like domain"/>
    <property type="match status" value="1"/>
</dbReference>
<organism evidence="6 7">
    <name type="scientific">Aspergillus cavernicola</name>
    <dbReference type="NCBI Taxonomy" id="176166"/>
    <lineage>
        <taxon>Eukaryota</taxon>
        <taxon>Fungi</taxon>
        <taxon>Dikarya</taxon>
        <taxon>Ascomycota</taxon>
        <taxon>Pezizomycotina</taxon>
        <taxon>Eurotiomycetes</taxon>
        <taxon>Eurotiomycetidae</taxon>
        <taxon>Eurotiales</taxon>
        <taxon>Aspergillaceae</taxon>
        <taxon>Aspergillus</taxon>
        <taxon>Aspergillus subgen. Nidulantes</taxon>
    </lineage>
</organism>
<dbReference type="CDD" id="cd21223">
    <property type="entry name" value="CH_ASPM_rpt1"/>
    <property type="match status" value="1"/>
</dbReference>
<feature type="compositionally biased region" description="Polar residues" evidence="4">
    <location>
        <begin position="18"/>
        <end position="28"/>
    </location>
</feature>
<evidence type="ECO:0000313" key="6">
    <source>
        <dbReference type="EMBL" id="KAL2813801.1"/>
    </source>
</evidence>
<feature type="compositionally biased region" description="Polar residues" evidence="4">
    <location>
        <begin position="245"/>
        <end position="254"/>
    </location>
</feature>
<evidence type="ECO:0000256" key="4">
    <source>
        <dbReference type="SAM" id="MobiDB-lite"/>
    </source>
</evidence>
<dbReference type="PROSITE" id="PS50021">
    <property type="entry name" value="CH"/>
    <property type="match status" value="1"/>
</dbReference>